<dbReference type="RefSeq" id="WP_055059125.1">
    <property type="nucleotide sequence ID" value="NZ_CZBP01000001.1"/>
</dbReference>
<dbReference type="AlphaFoldDB" id="A0A174PK75"/>
<dbReference type="EMBL" id="CZBP01000001">
    <property type="protein sequence ID" value="CUP59048.1"/>
    <property type="molecule type" value="Genomic_DNA"/>
</dbReference>
<dbReference type="Proteomes" id="UP000095762">
    <property type="component" value="Unassembled WGS sequence"/>
</dbReference>
<name>A0A174PK75_9FIRM</name>
<reference evidence="1 2" key="1">
    <citation type="submission" date="2015-09" db="EMBL/GenBank/DDBJ databases">
        <authorList>
            <consortium name="Pathogen Informatics"/>
        </authorList>
    </citation>
    <scope>NUCLEOTIDE SEQUENCE [LARGE SCALE GENOMIC DNA]</scope>
    <source>
        <strain evidence="1 2">2789STDY5834957</strain>
    </source>
</reference>
<sequence>MITREEKEHMKKQGKIILFVIEMLLNFLYDHMYPYPGVKCIRNKSKGETIMDDMQFAKYSCDIREILGNMTEKDQFANLVRNAVAYAISNSSSQTNWIARELFIDVIPEELISEIFDK</sequence>
<proteinExistence type="predicted"/>
<organism evidence="1 2">
    <name type="scientific">Blautia obeum</name>
    <dbReference type="NCBI Taxonomy" id="40520"/>
    <lineage>
        <taxon>Bacteria</taxon>
        <taxon>Bacillati</taxon>
        <taxon>Bacillota</taxon>
        <taxon>Clostridia</taxon>
        <taxon>Lachnospirales</taxon>
        <taxon>Lachnospiraceae</taxon>
        <taxon>Blautia</taxon>
    </lineage>
</organism>
<protein>
    <submittedName>
        <fullName evidence="1">Uncharacterized protein</fullName>
    </submittedName>
</protein>
<accession>A0A174PK75</accession>
<gene>
    <name evidence="1" type="ORF">ERS852569_00086</name>
</gene>
<evidence type="ECO:0000313" key="2">
    <source>
        <dbReference type="Proteomes" id="UP000095762"/>
    </source>
</evidence>
<evidence type="ECO:0000313" key="1">
    <source>
        <dbReference type="EMBL" id="CUP59048.1"/>
    </source>
</evidence>